<dbReference type="InParanoid" id="C1GA79"/>
<dbReference type="eggNOG" id="KOG0557">
    <property type="taxonomic scope" value="Eukaryota"/>
</dbReference>
<dbReference type="EMBL" id="KN275960">
    <property type="protein sequence ID" value="EEH48081.2"/>
    <property type="molecule type" value="Genomic_DNA"/>
</dbReference>
<dbReference type="VEuPathDB" id="FungiDB:PADG_04165"/>
<dbReference type="STRING" id="502780.C1GA79"/>
<accession>C1GA79</accession>
<comment type="similarity">
    <text evidence="1">Belongs to the 2-oxoacid dehydrogenase family.</text>
</comment>
<dbReference type="InterPro" id="IPR004167">
    <property type="entry name" value="PSBD"/>
</dbReference>
<dbReference type="KEGG" id="pbn:PADG_04165"/>
<dbReference type="RefSeq" id="XP_010759346.1">
    <property type="nucleotide sequence ID" value="XM_010761044.1"/>
</dbReference>
<reference evidence="4 5" key="1">
    <citation type="journal article" date="2011" name="PLoS Genet.">
        <title>Comparative genomic analysis of human fungal pathogens causing paracoccidioidomycosis.</title>
        <authorList>
            <person name="Desjardins C.A."/>
            <person name="Champion M.D."/>
            <person name="Holder J.W."/>
            <person name="Muszewska A."/>
            <person name="Goldberg J."/>
            <person name="Bailao A.M."/>
            <person name="Brigido M.M."/>
            <person name="Ferreira M.E."/>
            <person name="Garcia A.M."/>
            <person name="Grynberg M."/>
            <person name="Gujja S."/>
            <person name="Heiman D.I."/>
            <person name="Henn M.R."/>
            <person name="Kodira C.D."/>
            <person name="Leon-Narvaez H."/>
            <person name="Longo L.V."/>
            <person name="Ma L.J."/>
            <person name="Malavazi I."/>
            <person name="Matsuo A.L."/>
            <person name="Morais F.V."/>
            <person name="Pereira M."/>
            <person name="Rodriguez-Brito S."/>
            <person name="Sakthikumar S."/>
            <person name="Salem-Izacc S.M."/>
            <person name="Sykes S.M."/>
            <person name="Teixeira M.M."/>
            <person name="Vallejo M.C."/>
            <person name="Walter M.E."/>
            <person name="Yandava C."/>
            <person name="Young S."/>
            <person name="Zeng Q."/>
            <person name="Zucker J."/>
            <person name="Felipe M.S."/>
            <person name="Goldman G.H."/>
            <person name="Haas B.J."/>
            <person name="McEwen J.G."/>
            <person name="Nino-Vega G."/>
            <person name="Puccia R."/>
            <person name="San-Blas G."/>
            <person name="Soares C.M."/>
            <person name="Birren B.W."/>
            <person name="Cuomo C.A."/>
        </authorList>
    </citation>
    <scope>NUCLEOTIDE SEQUENCE [LARGE SCALE GENOMIC DNA]</scope>
    <source>
        <strain evidence="4 5">Pb18</strain>
    </source>
</reference>
<dbReference type="Pfam" id="PF02817">
    <property type="entry name" value="E3_binding"/>
    <property type="match status" value="1"/>
</dbReference>
<dbReference type="OMA" id="DGIMMKI"/>
<organism evidence="4 5">
    <name type="scientific">Paracoccidioides brasiliensis (strain Pb18)</name>
    <dbReference type="NCBI Taxonomy" id="502780"/>
    <lineage>
        <taxon>Eukaryota</taxon>
        <taxon>Fungi</taxon>
        <taxon>Dikarya</taxon>
        <taxon>Ascomycota</taxon>
        <taxon>Pezizomycotina</taxon>
        <taxon>Eurotiomycetes</taxon>
        <taxon>Eurotiomycetidae</taxon>
        <taxon>Onygenales</taxon>
        <taxon>Ajellomycetaceae</taxon>
        <taxon>Paracoccidioides</taxon>
    </lineage>
</organism>
<evidence type="ECO:0000259" key="3">
    <source>
        <dbReference type="PROSITE" id="PS51826"/>
    </source>
</evidence>
<dbReference type="HOGENOM" id="CLU_056413_0_0_1"/>
<evidence type="ECO:0000256" key="1">
    <source>
        <dbReference type="ARBA" id="ARBA00007317"/>
    </source>
</evidence>
<dbReference type="SUPFAM" id="SSF47005">
    <property type="entry name" value="Peripheral subunit-binding domain of 2-oxo acid dehydrogenase complex"/>
    <property type="match status" value="1"/>
</dbReference>
<dbReference type="OrthoDB" id="202158at2759"/>
<gene>
    <name evidence="4" type="ORF">PADG_04165</name>
</gene>
<feature type="domain" description="Peripheral subunit-binding (PSBD)" evidence="3">
    <location>
        <begin position="134"/>
        <end position="174"/>
    </location>
</feature>
<proteinExistence type="inferred from homology"/>
<dbReference type="Proteomes" id="UP000001628">
    <property type="component" value="Unassembled WGS sequence"/>
</dbReference>
<dbReference type="PROSITE" id="PS51826">
    <property type="entry name" value="PSBD"/>
    <property type="match status" value="1"/>
</dbReference>
<feature type="region of interest" description="Disordered" evidence="2">
    <location>
        <begin position="206"/>
        <end position="229"/>
    </location>
</feature>
<keyword evidence="5" id="KW-1185">Reference proteome</keyword>
<evidence type="ECO:0000313" key="5">
    <source>
        <dbReference type="Proteomes" id="UP000001628"/>
    </source>
</evidence>
<evidence type="ECO:0000313" key="4">
    <source>
        <dbReference type="EMBL" id="EEH48081.2"/>
    </source>
</evidence>
<dbReference type="InterPro" id="IPR036625">
    <property type="entry name" value="E3-bd_dom_sf"/>
</dbReference>
<name>C1GA79_PARBD</name>
<sequence length="407" mass="43538">MVRHLSASASTVSAVGIRDIPTAGAFIICPYSLQMESRQKTFVIEGTFTSSVPWPWLLGYHVGFHDAVSIPSVPLDVSFLLPASASFALNEGQYYIKTERGTPPPKPTTTDTDIRAPLDLQTSSAAQSQNLPFPLYPSVAQLLHEKGIPTSDASKIPASGPQGRLLKGDVLAFIGAIPADYSSNLSAQISKLAHLDLSNIKIKKPLAESQTKPEPPLTSYQPSPPQETEISLPISLKPVLSMQERLQKVLGITVPLSTLLARATDTANEALPASQLTSRSQSADALFDEIIGIAPTKATATATNPPTSRGNYIPEMFAPEEHSAPAPTREVQVQELDIIDILSGKAKLPSPPSAPSTKAETPLDSAAVDLATNIFSIKVPVADRLRGETFLARLRDVLQDQPESLVF</sequence>
<feature type="compositionally biased region" description="Polar residues" evidence="2">
    <location>
        <begin position="208"/>
        <end position="229"/>
    </location>
</feature>
<protein>
    <recommendedName>
        <fullName evidence="3">Peripheral subunit-binding (PSBD) domain-containing protein</fullName>
    </recommendedName>
</protein>
<dbReference type="GO" id="GO:0016746">
    <property type="term" value="F:acyltransferase activity"/>
    <property type="evidence" value="ECO:0007669"/>
    <property type="project" value="InterPro"/>
</dbReference>
<dbReference type="AlphaFoldDB" id="C1GA79"/>
<dbReference type="GeneID" id="22583349"/>
<evidence type="ECO:0000256" key="2">
    <source>
        <dbReference type="SAM" id="MobiDB-lite"/>
    </source>
</evidence>
<dbReference type="Gene3D" id="4.10.320.10">
    <property type="entry name" value="E3-binding domain"/>
    <property type="match status" value="1"/>
</dbReference>